<dbReference type="CDD" id="cd01948">
    <property type="entry name" value="EAL"/>
    <property type="match status" value="1"/>
</dbReference>
<name>A0A1H8D456_9PROT</name>
<feature type="domain" description="PAC" evidence="2">
    <location>
        <begin position="362"/>
        <end position="414"/>
    </location>
</feature>
<evidence type="ECO:0000313" key="5">
    <source>
        <dbReference type="EMBL" id="SEN01955.1"/>
    </source>
</evidence>
<feature type="domain" description="GGDEF" evidence="4">
    <location>
        <begin position="568"/>
        <end position="703"/>
    </location>
</feature>
<dbReference type="OrthoDB" id="9813903at2"/>
<dbReference type="PANTHER" id="PTHR44757">
    <property type="entry name" value="DIGUANYLATE CYCLASE DGCP"/>
    <property type="match status" value="1"/>
</dbReference>
<feature type="domain" description="EAL" evidence="3">
    <location>
        <begin position="712"/>
        <end position="965"/>
    </location>
</feature>
<evidence type="ECO:0000313" key="6">
    <source>
        <dbReference type="Proteomes" id="UP000199459"/>
    </source>
</evidence>
<dbReference type="InterPro" id="IPR013655">
    <property type="entry name" value="PAS_fold_3"/>
</dbReference>
<dbReference type="Gene3D" id="3.30.70.270">
    <property type="match status" value="1"/>
</dbReference>
<dbReference type="Pfam" id="PF00990">
    <property type="entry name" value="GGDEF"/>
    <property type="match status" value="1"/>
</dbReference>
<dbReference type="InterPro" id="IPR000160">
    <property type="entry name" value="GGDEF_dom"/>
</dbReference>
<dbReference type="InterPro" id="IPR001633">
    <property type="entry name" value="EAL_dom"/>
</dbReference>
<dbReference type="STRING" id="917.SAMN05216326_10668"/>
<dbReference type="PROSITE" id="PS50113">
    <property type="entry name" value="PAC"/>
    <property type="match status" value="3"/>
</dbReference>
<dbReference type="SMART" id="SM00267">
    <property type="entry name" value="GGDEF"/>
    <property type="match status" value="1"/>
</dbReference>
<gene>
    <name evidence="5" type="ORF">SAMN05216325_10633</name>
</gene>
<dbReference type="Gene3D" id="3.30.450.20">
    <property type="entry name" value="PAS domain"/>
    <property type="match status" value="4"/>
</dbReference>
<dbReference type="CDD" id="cd01949">
    <property type="entry name" value="GGDEF"/>
    <property type="match status" value="1"/>
</dbReference>
<dbReference type="InterPro" id="IPR035965">
    <property type="entry name" value="PAS-like_dom_sf"/>
</dbReference>
<dbReference type="Pfam" id="PF13426">
    <property type="entry name" value="PAS_9"/>
    <property type="match status" value="1"/>
</dbReference>
<dbReference type="InterPro" id="IPR029787">
    <property type="entry name" value="Nucleotide_cyclase"/>
</dbReference>
<feature type="domain" description="PAS" evidence="1">
    <location>
        <begin position="158"/>
        <end position="225"/>
    </location>
</feature>
<dbReference type="SMART" id="SM00086">
    <property type="entry name" value="PAC"/>
    <property type="match status" value="4"/>
</dbReference>
<dbReference type="InterPro" id="IPR000014">
    <property type="entry name" value="PAS"/>
</dbReference>
<dbReference type="SUPFAM" id="SSF141868">
    <property type="entry name" value="EAL domain-like"/>
    <property type="match status" value="1"/>
</dbReference>
<dbReference type="SUPFAM" id="SSF55073">
    <property type="entry name" value="Nucleotide cyclase"/>
    <property type="match status" value="1"/>
</dbReference>
<dbReference type="Pfam" id="PF08447">
    <property type="entry name" value="PAS_3"/>
    <property type="match status" value="1"/>
</dbReference>
<dbReference type="PROSITE" id="PS50887">
    <property type="entry name" value="GGDEF"/>
    <property type="match status" value="1"/>
</dbReference>
<dbReference type="InterPro" id="IPR001610">
    <property type="entry name" value="PAC"/>
</dbReference>
<proteinExistence type="predicted"/>
<dbReference type="Pfam" id="PF08448">
    <property type="entry name" value="PAS_4"/>
    <property type="match status" value="2"/>
</dbReference>
<evidence type="ECO:0000259" key="4">
    <source>
        <dbReference type="PROSITE" id="PS50887"/>
    </source>
</evidence>
<dbReference type="GO" id="GO:0003824">
    <property type="term" value="F:catalytic activity"/>
    <property type="evidence" value="ECO:0007669"/>
    <property type="project" value="UniProtKB-ARBA"/>
</dbReference>
<dbReference type="InterPro" id="IPR052155">
    <property type="entry name" value="Biofilm_reg_signaling"/>
</dbReference>
<dbReference type="CDD" id="cd00130">
    <property type="entry name" value="PAS"/>
    <property type="match status" value="4"/>
</dbReference>
<dbReference type="Gene3D" id="3.20.20.450">
    <property type="entry name" value="EAL domain"/>
    <property type="match status" value="1"/>
</dbReference>
<dbReference type="NCBIfam" id="TIGR00254">
    <property type="entry name" value="GGDEF"/>
    <property type="match status" value="1"/>
</dbReference>
<evidence type="ECO:0000259" key="1">
    <source>
        <dbReference type="PROSITE" id="PS50112"/>
    </source>
</evidence>
<protein>
    <submittedName>
        <fullName evidence="5">PAS domain S-box-containing protein/diguanylate cyclase (GGDEF) domain-containing protein</fullName>
    </submittedName>
</protein>
<feature type="domain" description="PAC" evidence="2">
    <location>
        <begin position="234"/>
        <end position="286"/>
    </location>
</feature>
<dbReference type="Proteomes" id="UP000199459">
    <property type="component" value="Unassembled WGS sequence"/>
</dbReference>
<dbReference type="SMART" id="SM00091">
    <property type="entry name" value="PAS"/>
    <property type="match status" value="4"/>
</dbReference>
<dbReference type="FunFam" id="3.30.70.270:FF:000001">
    <property type="entry name" value="Diguanylate cyclase domain protein"/>
    <property type="match status" value="1"/>
</dbReference>
<accession>A0A1H8D456</accession>
<reference evidence="5 6" key="1">
    <citation type="submission" date="2016-10" db="EMBL/GenBank/DDBJ databases">
        <authorList>
            <person name="de Groot N.N."/>
        </authorList>
    </citation>
    <scope>NUCLEOTIDE SEQUENCE [LARGE SCALE GENOMIC DNA]</scope>
    <source>
        <strain evidence="5 6">Nm22</strain>
    </source>
</reference>
<organism evidence="5 6">
    <name type="scientific">Nitrosomonas marina</name>
    <dbReference type="NCBI Taxonomy" id="917"/>
    <lineage>
        <taxon>Bacteria</taxon>
        <taxon>Pseudomonadati</taxon>
        <taxon>Pseudomonadota</taxon>
        <taxon>Betaproteobacteria</taxon>
        <taxon>Nitrosomonadales</taxon>
        <taxon>Nitrosomonadaceae</taxon>
        <taxon>Nitrosomonas</taxon>
    </lineage>
</organism>
<feature type="domain" description="PAS" evidence="1">
    <location>
        <begin position="426"/>
        <end position="457"/>
    </location>
</feature>
<dbReference type="SUPFAM" id="SSF55785">
    <property type="entry name" value="PYP-like sensor domain (PAS domain)"/>
    <property type="match status" value="4"/>
</dbReference>
<feature type="domain" description="PAC" evidence="2">
    <location>
        <begin position="105"/>
        <end position="157"/>
    </location>
</feature>
<dbReference type="PANTHER" id="PTHR44757:SF2">
    <property type="entry name" value="BIOFILM ARCHITECTURE MAINTENANCE PROTEIN MBAA"/>
    <property type="match status" value="1"/>
</dbReference>
<dbReference type="AlphaFoldDB" id="A0A1H8D456"/>
<feature type="domain" description="PAS" evidence="1">
    <location>
        <begin position="35"/>
        <end position="75"/>
    </location>
</feature>
<dbReference type="Pfam" id="PF00563">
    <property type="entry name" value="EAL"/>
    <property type="match status" value="1"/>
</dbReference>
<dbReference type="InterPro" id="IPR043128">
    <property type="entry name" value="Rev_trsase/Diguanyl_cyclase"/>
</dbReference>
<dbReference type="PROSITE" id="PS50883">
    <property type="entry name" value="EAL"/>
    <property type="match status" value="1"/>
</dbReference>
<evidence type="ECO:0000259" key="2">
    <source>
        <dbReference type="PROSITE" id="PS50113"/>
    </source>
</evidence>
<dbReference type="EMBL" id="FOCP01000006">
    <property type="protein sequence ID" value="SEN01955.1"/>
    <property type="molecule type" value="Genomic_DNA"/>
</dbReference>
<dbReference type="PROSITE" id="PS50112">
    <property type="entry name" value="PAS"/>
    <property type="match status" value="3"/>
</dbReference>
<dbReference type="InterPro" id="IPR013656">
    <property type="entry name" value="PAS_4"/>
</dbReference>
<dbReference type="NCBIfam" id="TIGR00229">
    <property type="entry name" value="sensory_box"/>
    <property type="match status" value="4"/>
</dbReference>
<evidence type="ECO:0000259" key="3">
    <source>
        <dbReference type="PROSITE" id="PS50883"/>
    </source>
</evidence>
<dbReference type="InterPro" id="IPR000700">
    <property type="entry name" value="PAS-assoc_C"/>
</dbReference>
<sequence length="978" mass="112331">MKNLPPEKISAFLTQSEPDSAGIVTVPSMDLISGMETILDQNSTYIFIKDIAGRYIFVNQAVKELFNKPLEEIIGYDDSHFFDLGLSNELMLNDRHVIEQGETIEREEKSIVKSTGEEIIYWTVKKPVRNDQNEIIGMCGISTDITERKRTETALCTLNKRLEFLLSSSPAVIYTCKAEPPYAATFVSNNLTQMLGYTAEKFLSEPDFWAEHIHPQDRYRVLASLCDFSTHNKHILEYRFKHCEGHWLWMRDVIYAVTNPEGNHTELIGYFIEITDRKEKEQALIESRNLLKTVIDTAPVRIFWKDLESRFLGCNRAFAQDAGENCPEKIIGKKDSQLIWKEQATRYCNDDQQVIRTGIPKLDYEEPQTTPNGDTICLRTSKVPLRNADDEIIGVLGVYQDITKQKENEDCMAMAATIYKLSNEAIMVTDENNLIMAINPAFTRITGYELADVIGKNPRIFQSGRHNNSFYKKMWQKLQTEGHWQGEIWDCHKNGHVHAKWLNISVILNTDNSVYCYVGQFSDITEKKKQDELLFKQANYDLLTGLPNRNFFKDRLTREIKKSQRNDQQMSLLFLDLDRFKDINDTLGHDKGDKLLREVALRLTSCVRKTDTIARLGGDEFAIILPEIDDKARIEAIARNIIHKLSIPFKLDKKQVNYYISTSIGIAVYPGDGIDMKTLMKHADQAMYAAKLAGRNRFNYFTRSMQQAAYEKMVLTHDLRQALSRNELQVYYQPILDLRHGLICKAEALLRWKHPERGMISPHTFIPLAEESGLIQQIGEMVFTTTVANIKQWQNQFGYLLQVSINMSVTQLSSLKKNQLTDYLIQQEMPGNCINVEITESLLLKNTPVVKKRLLEFLNDGIEVSIDDFGTGFSSLSYLKKFDIDYLKIDKSFIQQLADNTTDSALVNAIVVMAHKLDIKTIAEGVETELQRDLLVDIGCDFEQGFRYSPAVTVEEFTLLLQKQQNQAEKIQDLFDRH</sequence>
<dbReference type="InterPro" id="IPR035919">
    <property type="entry name" value="EAL_sf"/>
</dbReference>
<dbReference type="RefSeq" id="WP_090629247.1">
    <property type="nucleotide sequence ID" value="NZ_FOCP01000006.1"/>
</dbReference>
<dbReference type="SMART" id="SM00052">
    <property type="entry name" value="EAL"/>
    <property type="match status" value="1"/>
</dbReference>